<protein>
    <recommendedName>
        <fullName evidence="4">Metallo-beta-lactamase domain-containing protein</fullName>
    </recommendedName>
</protein>
<evidence type="ECO:0008006" key="4">
    <source>
        <dbReference type="Google" id="ProtNLM"/>
    </source>
</evidence>
<name>A0A917PUC0_9MICO</name>
<keyword evidence="3" id="KW-1185">Reference proteome</keyword>
<reference evidence="2" key="1">
    <citation type="journal article" date="2014" name="Int. J. Syst. Evol. Microbiol.">
        <title>Complete genome sequence of Corynebacterium casei LMG S-19264T (=DSM 44701T), isolated from a smear-ripened cheese.</title>
        <authorList>
            <consortium name="US DOE Joint Genome Institute (JGI-PGF)"/>
            <person name="Walter F."/>
            <person name="Albersmeier A."/>
            <person name="Kalinowski J."/>
            <person name="Ruckert C."/>
        </authorList>
    </citation>
    <scope>NUCLEOTIDE SEQUENCE</scope>
    <source>
        <strain evidence="2">CGMCC 1.8984</strain>
    </source>
</reference>
<keyword evidence="1" id="KW-0732">Signal</keyword>
<feature type="chain" id="PRO_5039630417" description="Metallo-beta-lactamase domain-containing protein" evidence="1">
    <location>
        <begin position="23"/>
        <end position="203"/>
    </location>
</feature>
<organism evidence="2 3">
    <name type="scientific">Agromyces bauzanensis</name>
    <dbReference type="NCBI Taxonomy" id="1308924"/>
    <lineage>
        <taxon>Bacteria</taxon>
        <taxon>Bacillati</taxon>
        <taxon>Actinomycetota</taxon>
        <taxon>Actinomycetes</taxon>
        <taxon>Micrococcales</taxon>
        <taxon>Microbacteriaceae</taxon>
        <taxon>Agromyces</taxon>
    </lineage>
</organism>
<gene>
    <name evidence="2" type="ORF">GCM10011372_33480</name>
</gene>
<dbReference type="SUPFAM" id="SSF56281">
    <property type="entry name" value="Metallo-hydrolase/oxidoreductase"/>
    <property type="match status" value="1"/>
</dbReference>
<evidence type="ECO:0000256" key="1">
    <source>
        <dbReference type="SAM" id="SignalP"/>
    </source>
</evidence>
<reference evidence="2" key="2">
    <citation type="submission" date="2020-09" db="EMBL/GenBank/DDBJ databases">
        <authorList>
            <person name="Sun Q."/>
            <person name="Zhou Y."/>
        </authorList>
    </citation>
    <scope>NUCLEOTIDE SEQUENCE</scope>
    <source>
        <strain evidence="2">CGMCC 1.8984</strain>
    </source>
</reference>
<comment type="caution">
    <text evidence="2">The sequence shown here is derived from an EMBL/GenBank/DDBJ whole genome shotgun (WGS) entry which is preliminary data.</text>
</comment>
<accession>A0A917PUC0</accession>
<dbReference type="Proteomes" id="UP000636956">
    <property type="component" value="Unassembled WGS sequence"/>
</dbReference>
<dbReference type="Gene3D" id="3.60.15.10">
    <property type="entry name" value="Ribonuclease Z/Hydroxyacylglutathione hydrolase-like"/>
    <property type="match status" value="1"/>
</dbReference>
<evidence type="ECO:0000313" key="3">
    <source>
        <dbReference type="Proteomes" id="UP000636956"/>
    </source>
</evidence>
<dbReference type="InterPro" id="IPR036866">
    <property type="entry name" value="RibonucZ/Hydroxyglut_hydro"/>
</dbReference>
<sequence length="203" mass="21802">MARLRLRLLGVGAMASPRYAPAGLMAMAPSGTVMFDGGLAAVPDATGGLLRAWLVTDLRAELIADIRRTASTFGLRPEVGPYSAPDLVVEPHPVEHTSHEAWGYELRWQGRTAVWAPEFWRFPEWAAGADLMFADAAGWSRPIRFRGGVGGHAAASDTSAAARAAGVRRLVFAHLGRPTIRALDAGEVPEFGEIGREGAEYRL</sequence>
<proteinExistence type="predicted"/>
<dbReference type="RefSeq" id="WP_229662448.1">
    <property type="nucleotide sequence ID" value="NZ_BAABFW010000020.1"/>
</dbReference>
<evidence type="ECO:0000313" key="2">
    <source>
        <dbReference type="EMBL" id="GGJ92291.1"/>
    </source>
</evidence>
<dbReference type="AlphaFoldDB" id="A0A917PUC0"/>
<dbReference type="EMBL" id="BMMD01000027">
    <property type="protein sequence ID" value="GGJ92291.1"/>
    <property type="molecule type" value="Genomic_DNA"/>
</dbReference>
<feature type="signal peptide" evidence="1">
    <location>
        <begin position="1"/>
        <end position="22"/>
    </location>
</feature>